<evidence type="ECO:0000259" key="7">
    <source>
        <dbReference type="Pfam" id="PF01061"/>
    </source>
</evidence>
<sequence>MMTTAVTPNHNVAAIIAAPFYMLWNLFSGFMIPHKWIPIWWRWYYWANPVAWSLYGLLTSQYGDNDNLVKLSDGINTVPINRLLREVFGFRHDFLVISGFMVVSFCLMFAVIFAYAIKSFNFQKR</sequence>
<evidence type="ECO:0000313" key="8">
    <source>
        <dbReference type="EMBL" id="CAN76828.1"/>
    </source>
</evidence>
<accession>A5BFK6</accession>
<name>A5BFK6_VITVI</name>
<evidence type="ECO:0000256" key="5">
    <source>
        <dbReference type="ARBA" id="ARBA00023136"/>
    </source>
</evidence>
<keyword evidence="3 6" id="KW-0812">Transmembrane</keyword>
<proteinExistence type="predicted"/>
<dbReference type="GO" id="GO:0005886">
    <property type="term" value="C:plasma membrane"/>
    <property type="evidence" value="ECO:0007669"/>
    <property type="project" value="UniProtKB-ARBA"/>
</dbReference>
<evidence type="ECO:0000256" key="2">
    <source>
        <dbReference type="ARBA" id="ARBA00022448"/>
    </source>
</evidence>
<evidence type="ECO:0000256" key="1">
    <source>
        <dbReference type="ARBA" id="ARBA00004141"/>
    </source>
</evidence>
<feature type="transmembrane region" description="Helical" evidence="6">
    <location>
        <begin position="94"/>
        <end position="117"/>
    </location>
</feature>
<keyword evidence="4 6" id="KW-1133">Transmembrane helix</keyword>
<organism evidence="8">
    <name type="scientific">Vitis vinifera</name>
    <name type="common">Grape</name>
    <dbReference type="NCBI Taxonomy" id="29760"/>
    <lineage>
        <taxon>Eukaryota</taxon>
        <taxon>Viridiplantae</taxon>
        <taxon>Streptophyta</taxon>
        <taxon>Embryophyta</taxon>
        <taxon>Tracheophyta</taxon>
        <taxon>Spermatophyta</taxon>
        <taxon>Magnoliopsida</taxon>
        <taxon>eudicotyledons</taxon>
        <taxon>Gunneridae</taxon>
        <taxon>Pentapetalae</taxon>
        <taxon>rosids</taxon>
        <taxon>Vitales</taxon>
        <taxon>Vitaceae</taxon>
        <taxon>Viteae</taxon>
        <taxon>Vitis</taxon>
    </lineage>
</organism>
<dbReference type="Pfam" id="PF01061">
    <property type="entry name" value="ABC2_membrane"/>
    <property type="match status" value="1"/>
</dbReference>
<gene>
    <name evidence="8" type="ORF">VITISV_002024</name>
</gene>
<dbReference type="EMBL" id="AM457805">
    <property type="protein sequence ID" value="CAN76828.1"/>
    <property type="molecule type" value="Genomic_DNA"/>
</dbReference>
<protein>
    <recommendedName>
        <fullName evidence="7">ABC-2 type transporter transmembrane domain-containing protein</fullName>
    </recommendedName>
</protein>
<keyword evidence="2" id="KW-0813">Transport</keyword>
<comment type="subcellular location">
    <subcellularLocation>
        <location evidence="1">Membrane</location>
        <topology evidence="1">Multi-pass membrane protein</topology>
    </subcellularLocation>
</comment>
<dbReference type="PANTHER" id="PTHR19241">
    <property type="entry name" value="ATP-BINDING CASSETTE TRANSPORTER"/>
    <property type="match status" value="1"/>
</dbReference>
<feature type="domain" description="ABC-2 type transporter transmembrane" evidence="7">
    <location>
        <begin position="1"/>
        <end position="62"/>
    </location>
</feature>
<evidence type="ECO:0000256" key="6">
    <source>
        <dbReference type="SAM" id="Phobius"/>
    </source>
</evidence>
<feature type="transmembrane region" description="Helical" evidence="6">
    <location>
        <begin position="12"/>
        <end position="32"/>
    </location>
</feature>
<evidence type="ECO:0000256" key="3">
    <source>
        <dbReference type="ARBA" id="ARBA00022692"/>
    </source>
</evidence>
<keyword evidence="5 6" id="KW-0472">Membrane</keyword>
<dbReference type="AlphaFoldDB" id="A5BFK6"/>
<evidence type="ECO:0000256" key="4">
    <source>
        <dbReference type="ARBA" id="ARBA00022989"/>
    </source>
</evidence>
<dbReference type="GO" id="GO:0140359">
    <property type="term" value="F:ABC-type transporter activity"/>
    <property type="evidence" value="ECO:0007669"/>
    <property type="project" value="InterPro"/>
</dbReference>
<dbReference type="InterPro" id="IPR013525">
    <property type="entry name" value="ABC2_TM"/>
</dbReference>
<reference evidence="8" key="1">
    <citation type="journal article" date="2007" name="PLoS ONE">
        <title>The first genome sequence of an elite grapevine cultivar (Pinot noir Vitis vinifera L.): coping with a highly heterozygous genome.</title>
        <authorList>
            <person name="Velasco R."/>
            <person name="Zharkikh A."/>
            <person name="Troggio M."/>
            <person name="Cartwright D.A."/>
            <person name="Cestaro A."/>
            <person name="Pruss D."/>
            <person name="Pindo M."/>
            <person name="FitzGerald L.M."/>
            <person name="Vezzulli S."/>
            <person name="Reid J."/>
            <person name="Malacarne G."/>
            <person name="Iliev D."/>
            <person name="Coppola G."/>
            <person name="Wardell B."/>
            <person name="Micheletti D."/>
            <person name="Macalma T."/>
            <person name="Facci M."/>
            <person name="Mitchell J.T."/>
            <person name="Perazzolli M."/>
            <person name="Eldredge G."/>
            <person name="Gatto P."/>
            <person name="Oyzerski R."/>
            <person name="Moretto M."/>
            <person name="Gutin N."/>
            <person name="Stefanini M."/>
            <person name="Chen Y."/>
            <person name="Segala C."/>
            <person name="Davenport C."/>
            <person name="Dematte L."/>
            <person name="Mraz A."/>
            <person name="Battilana J."/>
            <person name="Stormo K."/>
            <person name="Costa F."/>
            <person name="Tao Q."/>
            <person name="Si-Ammour A."/>
            <person name="Harkins T."/>
            <person name="Lackey A."/>
            <person name="Perbost C."/>
            <person name="Taillon B."/>
            <person name="Stella A."/>
            <person name="Solovyev V."/>
            <person name="Fawcett J.A."/>
            <person name="Sterck L."/>
            <person name="Vandepoele K."/>
            <person name="Grando S.M."/>
            <person name="Toppo S."/>
            <person name="Moser C."/>
            <person name="Lanchbury J."/>
            <person name="Bogden R."/>
            <person name="Skolnick M."/>
            <person name="Sgaramella V."/>
            <person name="Bhatnagar S.K."/>
            <person name="Fontana P."/>
            <person name="Gutin A."/>
            <person name="Van de Peer Y."/>
            <person name="Salamini F."/>
            <person name="Viola R."/>
        </authorList>
    </citation>
    <scope>NUCLEOTIDE SEQUENCE</scope>
</reference>